<name>M5RSW6_9BACT</name>
<gene>
    <name evidence="1" type="ORF">RMSM_00638</name>
</gene>
<protein>
    <submittedName>
        <fullName evidence="1">Uncharacterized protein</fullName>
    </submittedName>
</protein>
<comment type="caution">
    <text evidence="1">The sequence shown here is derived from an EMBL/GenBank/DDBJ whole genome shotgun (WGS) entry which is preliminary data.</text>
</comment>
<dbReference type="AlphaFoldDB" id="M5RSW6"/>
<dbReference type="Proteomes" id="UP000011991">
    <property type="component" value="Unassembled WGS sequence"/>
</dbReference>
<sequence length="58" mass="6735">MLKGEFPQKSDRVFDSALSEKRFLASRELLFPTTFAERKATLNRFQTEPHFSDVPKST</sequence>
<proteinExistence type="predicted"/>
<reference evidence="1 2" key="1">
    <citation type="journal article" date="2013" name="Mar. Genomics">
        <title>Expression of sulfatases in Rhodopirellula baltica and the diversity of sulfatases in the genus Rhodopirellula.</title>
        <authorList>
            <person name="Wegner C.E."/>
            <person name="Richter-Heitmann T."/>
            <person name="Klindworth A."/>
            <person name="Klockow C."/>
            <person name="Richter M."/>
            <person name="Achstetter T."/>
            <person name="Glockner F.O."/>
            <person name="Harder J."/>
        </authorList>
    </citation>
    <scope>NUCLEOTIDE SEQUENCE [LARGE SCALE GENOMIC DNA]</scope>
    <source>
        <strain evidence="1 2">SM1</strain>
    </source>
</reference>
<evidence type="ECO:0000313" key="2">
    <source>
        <dbReference type="Proteomes" id="UP000011991"/>
    </source>
</evidence>
<accession>M5RSW6</accession>
<dbReference type="EMBL" id="ANOG01000102">
    <property type="protein sequence ID" value="EMI22433.1"/>
    <property type="molecule type" value="Genomic_DNA"/>
</dbReference>
<evidence type="ECO:0000313" key="1">
    <source>
        <dbReference type="EMBL" id="EMI22433.1"/>
    </source>
</evidence>
<organism evidence="1 2">
    <name type="scientific">Rhodopirellula maiorica SM1</name>
    <dbReference type="NCBI Taxonomy" id="1265738"/>
    <lineage>
        <taxon>Bacteria</taxon>
        <taxon>Pseudomonadati</taxon>
        <taxon>Planctomycetota</taxon>
        <taxon>Planctomycetia</taxon>
        <taxon>Pirellulales</taxon>
        <taxon>Pirellulaceae</taxon>
        <taxon>Novipirellula</taxon>
    </lineage>
</organism>
<keyword evidence="2" id="KW-1185">Reference proteome</keyword>